<organism evidence="2 3">
    <name type="scientific">Mucisphaera calidilacus</name>
    <dbReference type="NCBI Taxonomy" id="2527982"/>
    <lineage>
        <taxon>Bacteria</taxon>
        <taxon>Pseudomonadati</taxon>
        <taxon>Planctomycetota</taxon>
        <taxon>Phycisphaerae</taxon>
        <taxon>Phycisphaerales</taxon>
        <taxon>Phycisphaeraceae</taxon>
        <taxon>Mucisphaera</taxon>
    </lineage>
</organism>
<reference evidence="2 3" key="1">
    <citation type="submission" date="2019-02" db="EMBL/GenBank/DDBJ databases">
        <title>Deep-cultivation of Planctomycetes and their phenomic and genomic characterization uncovers novel biology.</title>
        <authorList>
            <person name="Wiegand S."/>
            <person name="Jogler M."/>
            <person name="Boedeker C."/>
            <person name="Pinto D."/>
            <person name="Vollmers J."/>
            <person name="Rivas-Marin E."/>
            <person name="Kohn T."/>
            <person name="Peeters S.H."/>
            <person name="Heuer A."/>
            <person name="Rast P."/>
            <person name="Oberbeckmann S."/>
            <person name="Bunk B."/>
            <person name="Jeske O."/>
            <person name="Meyerdierks A."/>
            <person name="Storesund J.E."/>
            <person name="Kallscheuer N."/>
            <person name="Luecker S."/>
            <person name="Lage O.M."/>
            <person name="Pohl T."/>
            <person name="Merkel B.J."/>
            <person name="Hornburger P."/>
            <person name="Mueller R.-W."/>
            <person name="Bruemmer F."/>
            <person name="Labrenz M."/>
            <person name="Spormann A.M."/>
            <person name="Op den Camp H."/>
            <person name="Overmann J."/>
            <person name="Amann R."/>
            <person name="Jetten M.S.M."/>
            <person name="Mascher T."/>
            <person name="Medema M.H."/>
            <person name="Devos D.P."/>
            <person name="Kaster A.-K."/>
            <person name="Ovreas L."/>
            <person name="Rohde M."/>
            <person name="Galperin M.Y."/>
            <person name="Jogler C."/>
        </authorList>
    </citation>
    <scope>NUCLEOTIDE SEQUENCE [LARGE SCALE GENOMIC DNA]</scope>
    <source>
        <strain evidence="2 3">Pan265</strain>
    </source>
</reference>
<gene>
    <name evidence="2" type="ORF">Pan265_03330</name>
</gene>
<dbReference type="KEGG" id="mcad:Pan265_03330"/>
<dbReference type="EMBL" id="CP036280">
    <property type="protein sequence ID" value="QDU70505.1"/>
    <property type="molecule type" value="Genomic_DNA"/>
</dbReference>
<sequence>MWLWTGVPWGVVLSFVAAAASLLMVLHLLRPRPRRLRVATTLFWAEASAAVDGRSLMGRPAQWLSLALLLAALLLSGLALAGPIWSGSETRPVVIVIDNGVPADAAGGLEEAVLASMPTHNSALAMIAAAPTPRLIRGPGEVDGRALRRLRSLPADSVSPAGPSLRLAERVRRMLGMDAQIVVVTPAGDRWRDAASSLALSGVVTVRPYGERRSNAAIISARWQADRPLGQRGTLAVRVGSWLTDPGSLRLTVTDVADGAVLLEEVIAASEGGAVFTRELELPAVGQGLAVRVEMPGDGVEADNTLAFTLPNRPVITASPGPDVPDALRLALLAAGCVVEETDRAVGNGQTRLSTGGDDPAARRARIEVVPVSSSDQESTGLIRALGVGWAEDLDFDDVWLPASLTAADGATPEQAGVMLDAVPLAWVSGTGDSSPGLMLHEAWFSAETSAYASGGFAVMLSRAVSDLLELGPEPVTLSTERAHDDAVWWREQPVARGHNALTAPGSPAVSNLLDRASDSAFATTPEDRGWSLSTRPWLVAITLALAAVGWWLYEKGRIA</sequence>
<name>A0A518BU57_9BACT</name>
<dbReference type="PANTHER" id="PTHR37464:SF1">
    <property type="entry name" value="BLL2463 PROTEIN"/>
    <property type="match status" value="1"/>
</dbReference>
<accession>A0A518BU57</accession>
<evidence type="ECO:0000256" key="1">
    <source>
        <dbReference type="SAM" id="Phobius"/>
    </source>
</evidence>
<feature type="transmembrane region" description="Helical" evidence="1">
    <location>
        <begin position="63"/>
        <end position="85"/>
    </location>
</feature>
<dbReference type="AlphaFoldDB" id="A0A518BU57"/>
<keyword evidence="1" id="KW-0812">Transmembrane</keyword>
<keyword evidence="3" id="KW-1185">Reference proteome</keyword>
<protein>
    <recommendedName>
        <fullName evidence="4">Aerotolerance regulator N-terminal domain-containing protein</fullName>
    </recommendedName>
</protein>
<evidence type="ECO:0000313" key="2">
    <source>
        <dbReference type="EMBL" id="QDU70505.1"/>
    </source>
</evidence>
<dbReference type="PANTHER" id="PTHR37464">
    <property type="entry name" value="BLL2463 PROTEIN"/>
    <property type="match status" value="1"/>
</dbReference>
<evidence type="ECO:0008006" key="4">
    <source>
        <dbReference type="Google" id="ProtNLM"/>
    </source>
</evidence>
<feature type="transmembrane region" description="Helical" evidence="1">
    <location>
        <begin position="6"/>
        <end position="29"/>
    </location>
</feature>
<keyword evidence="1" id="KW-0472">Membrane</keyword>
<evidence type="ECO:0000313" key="3">
    <source>
        <dbReference type="Proteomes" id="UP000320386"/>
    </source>
</evidence>
<keyword evidence="1" id="KW-1133">Transmembrane helix</keyword>
<dbReference type="RefSeq" id="WP_145444657.1">
    <property type="nucleotide sequence ID" value="NZ_CP036280.1"/>
</dbReference>
<dbReference type="Proteomes" id="UP000320386">
    <property type="component" value="Chromosome"/>
</dbReference>
<proteinExistence type="predicted"/>
<feature type="transmembrane region" description="Helical" evidence="1">
    <location>
        <begin position="537"/>
        <end position="554"/>
    </location>
</feature>